<name>A0A3N0IYL4_9ACTN</name>
<dbReference type="Proteomes" id="UP000270112">
    <property type="component" value="Unassembled WGS sequence"/>
</dbReference>
<dbReference type="Gene3D" id="3.20.20.450">
    <property type="entry name" value="EAL domain"/>
    <property type="match status" value="1"/>
</dbReference>
<dbReference type="InterPro" id="IPR000014">
    <property type="entry name" value="PAS"/>
</dbReference>
<dbReference type="PROSITE" id="PS50883">
    <property type="entry name" value="EAL"/>
    <property type="match status" value="1"/>
</dbReference>
<organism evidence="5 7">
    <name type="scientific">Eggerthella sinensis</name>
    <dbReference type="NCBI Taxonomy" id="242230"/>
    <lineage>
        <taxon>Bacteria</taxon>
        <taxon>Bacillati</taxon>
        <taxon>Actinomycetota</taxon>
        <taxon>Coriobacteriia</taxon>
        <taxon>Eggerthellales</taxon>
        <taxon>Eggerthellaceae</taxon>
        <taxon>Eggerthella</taxon>
    </lineage>
</organism>
<dbReference type="Pfam" id="PF00563">
    <property type="entry name" value="EAL"/>
    <property type="match status" value="1"/>
</dbReference>
<dbReference type="CDD" id="cd01948">
    <property type="entry name" value="EAL"/>
    <property type="match status" value="1"/>
</dbReference>
<dbReference type="InterPro" id="IPR043128">
    <property type="entry name" value="Rev_trsase/Diguanyl_cyclase"/>
</dbReference>
<dbReference type="RefSeq" id="WP_114546663.1">
    <property type="nucleotide sequence ID" value="NZ_PPTT01000017.1"/>
</dbReference>
<reference evidence="7" key="2">
    <citation type="submission" date="2018-05" db="EMBL/GenBank/DDBJ databases">
        <title>Genome Sequencing of selected type strains of the family Eggerthellaceae.</title>
        <authorList>
            <person name="Danylec N."/>
            <person name="Stoll D.A."/>
            <person name="Doetsch A."/>
            <person name="Huch M."/>
        </authorList>
    </citation>
    <scope>NUCLEOTIDE SEQUENCE [LARGE SCALE GENOMIC DNA]</scope>
    <source>
        <strain evidence="7">DSM 16107</strain>
    </source>
</reference>
<feature type="domain" description="PAC" evidence="1">
    <location>
        <begin position="95"/>
        <end position="147"/>
    </location>
</feature>
<dbReference type="InterPro" id="IPR050706">
    <property type="entry name" value="Cyclic-di-GMP_PDE-like"/>
</dbReference>
<feature type="domain" description="EAL" evidence="2">
    <location>
        <begin position="328"/>
        <end position="583"/>
    </location>
</feature>
<evidence type="ECO:0000313" key="6">
    <source>
        <dbReference type="Proteomes" id="UP000253817"/>
    </source>
</evidence>
<evidence type="ECO:0000313" key="4">
    <source>
        <dbReference type="EMBL" id="RDB68251.1"/>
    </source>
</evidence>
<keyword evidence="5" id="KW-0969">Cilium</keyword>
<comment type="caution">
    <text evidence="5">The sequence shown here is derived from an EMBL/GenBank/DDBJ whole genome shotgun (WGS) entry which is preliminary data.</text>
</comment>
<dbReference type="SUPFAM" id="SSF141868">
    <property type="entry name" value="EAL domain-like"/>
    <property type="match status" value="1"/>
</dbReference>
<dbReference type="CDD" id="cd01949">
    <property type="entry name" value="GGDEF"/>
    <property type="match status" value="1"/>
</dbReference>
<dbReference type="InterPro" id="IPR029787">
    <property type="entry name" value="Nucleotide_cyclase"/>
</dbReference>
<dbReference type="PANTHER" id="PTHR33121">
    <property type="entry name" value="CYCLIC DI-GMP PHOSPHODIESTERASE PDEF"/>
    <property type="match status" value="1"/>
</dbReference>
<evidence type="ECO:0000259" key="3">
    <source>
        <dbReference type="PROSITE" id="PS50887"/>
    </source>
</evidence>
<keyword evidence="5" id="KW-0966">Cell projection</keyword>
<dbReference type="SUPFAM" id="SSF55073">
    <property type="entry name" value="Nucleotide cyclase"/>
    <property type="match status" value="1"/>
</dbReference>
<reference evidence="5" key="3">
    <citation type="journal article" date="2019" name="Microbiol. Resour. Announc.">
        <title>Draft Genome Sequences of Type Strains of Gordonibacter faecihominis, Paraeggerthella hongkongensis, Parvibacter caecicola,Slackia equolifaciens, Slackia faecicanis, and Slackia isoflavoniconvertens.</title>
        <authorList>
            <person name="Danylec N."/>
            <person name="Stoll D.A."/>
            <person name="Dotsch A."/>
            <person name="Huch M."/>
        </authorList>
    </citation>
    <scope>NUCLEOTIDE SEQUENCE</scope>
    <source>
        <strain evidence="5">DSM 16107</strain>
    </source>
</reference>
<dbReference type="EMBL" id="QICC01000020">
    <property type="protein sequence ID" value="RNM42064.1"/>
    <property type="molecule type" value="Genomic_DNA"/>
</dbReference>
<dbReference type="CDD" id="cd00130">
    <property type="entry name" value="PAS"/>
    <property type="match status" value="1"/>
</dbReference>
<dbReference type="SMART" id="SM00267">
    <property type="entry name" value="GGDEF"/>
    <property type="match status" value="1"/>
</dbReference>
<evidence type="ECO:0000313" key="7">
    <source>
        <dbReference type="Proteomes" id="UP000270112"/>
    </source>
</evidence>
<gene>
    <name evidence="4" type="ORF">C1876_10415</name>
    <name evidence="5" type="ORF">DMP09_06710</name>
</gene>
<keyword evidence="6" id="KW-1185">Reference proteome</keyword>
<evidence type="ECO:0000259" key="1">
    <source>
        <dbReference type="PROSITE" id="PS50113"/>
    </source>
</evidence>
<protein>
    <submittedName>
        <fullName evidence="5">Flagellar protein FliS</fullName>
    </submittedName>
</protein>
<feature type="domain" description="GGDEF" evidence="3">
    <location>
        <begin position="184"/>
        <end position="318"/>
    </location>
</feature>
<dbReference type="InterPro" id="IPR000700">
    <property type="entry name" value="PAS-assoc_C"/>
</dbReference>
<dbReference type="OrthoDB" id="23692at2"/>
<dbReference type="InterPro" id="IPR035965">
    <property type="entry name" value="PAS-like_dom_sf"/>
</dbReference>
<evidence type="ECO:0000259" key="2">
    <source>
        <dbReference type="PROSITE" id="PS50883"/>
    </source>
</evidence>
<dbReference type="InterPro" id="IPR035919">
    <property type="entry name" value="EAL_sf"/>
</dbReference>
<dbReference type="SMART" id="SM00052">
    <property type="entry name" value="EAL"/>
    <property type="match status" value="1"/>
</dbReference>
<dbReference type="InterPro" id="IPR001633">
    <property type="entry name" value="EAL_dom"/>
</dbReference>
<dbReference type="NCBIfam" id="TIGR00254">
    <property type="entry name" value="GGDEF"/>
    <property type="match status" value="1"/>
</dbReference>
<reference evidence="4 6" key="1">
    <citation type="journal article" date="2018" name="Elife">
        <title>Discovery and characterization of a prevalent human gut bacterial enzyme sufficient for the inactivation of a family of plant toxins.</title>
        <authorList>
            <person name="Koppel N."/>
            <person name="Bisanz J.E."/>
            <person name="Pandelia M.E."/>
            <person name="Turnbaugh P.J."/>
            <person name="Balskus E.P."/>
        </authorList>
    </citation>
    <scope>NUCLEOTIDE SEQUENCE [LARGE SCALE GENOMIC DNA]</scope>
    <source>
        <strain evidence="4 6">DSM 16107</strain>
    </source>
</reference>
<dbReference type="SUPFAM" id="SSF55785">
    <property type="entry name" value="PYP-like sensor domain (PAS domain)"/>
    <property type="match status" value="1"/>
</dbReference>
<dbReference type="Proteomes" id="UP000253817">
    <property type="component" value="Unassembled WGS sequence"/>
</dbReference>
<proteinExistence type="predicted"/>
<dbReference type="Gene3D" id="3.30.70.270">
    <property type="match status" value="1"/>
</dbReference>
<dbReference type="PROSITE" id="PS50113">
    <property type="entry name" value="PAC"/>
    <property type="match status" value="1"/>
</dbReference>
<evidence type="ECO:0000313" key="5">
    <source>
        <dbReference type="EMBL" id="RNM42064.1"/>
    </source>
</evidence>
<dbReference type="AlphaFoldDB" id="A0A3N0IYL4"/>
<sequence length="584" mass="66772">MTTHDAPVESSDTSQNEYGLLMDMLRVSVSKHKLDENFTLVWANPHYYEFIGYPKDEYEALYHNSPREYFADNPEDLASIAEHVVVALENGDSGYECLARMHVKSGKIIWVKFTATFLDEYVDDYQLSYTTMTDVTELMEAQERLEQANDELEKLAFVDPVTGGFNQTRFDLTARQAIDQAAPGTYALVAIDIKKFKLLNEVQGTDCGDRVLRYVLHRLQAYLHEDEFVGRISADEFNMLLRLEDAEAMDARIEAMVQDINKYNDDAEHPYFFAFTLGVYPIDDPSLSMTIIRDRANVARSSGKNAASARHFTCVFYSEVDRQNLLNEQDMENRMRGALERGEFVAYFQPKQKLSDGAIGGAEALVRWIDPEHGLVPPNDFVPFFERNGFIIDVDLCVFEQVCALLASWIERGIQPVPISVNMSRAHLRSHDFLAPYEVIRAKYDVPVEYIEFELTETLVFGDPELFVGVINELHEHGYRCSLDDFGSGYSSLNMLKDIDIDVMKLDRAFFLAGDDTECREWYVIESVIDLAKRLEVETVAEGVEEPGQVERLRAMNCDLLQGYVFSRPVPQPEFERMLRASRA</sequence>
<dbReference type="PANTHER" id="PTHR33121:SF70">
    <property type="entry name" value="SIGNALING PROTEIN YKOW"/>
    <property type="match status" value="1"/>
</dbReference>
<dbReference type="PROSITE" id="PS50887">
    <property type="entry name" value="GGDEF"/>
    <property type="match status" value="1"/>
</dbReference>
<keyword evidence="5" id="KW-0282">Flagellum</keyword>
<dbReference type="EMBL" id="PPTT01000017">
    <property type="protein sequence ID" value="RDB68251.1"/>
    <property type="molecule type" value="Genomic_DNA"/>
</dbReference>
<dbReference type="InterPro" id="IPR000160">
    <property type="entry name" value="GGDEF_dom"/>
</dbReference>
<accession>A0A3N0IYL4</accession>
<dbReference type="GO" id="GO:0071111">
    <property type="term" value="F:cyclic-guanylate-specific phosphodiesterase activity"/>
    <property type="evidence" value="ECO:0007669"/>
    <property type="project" value="InterPro"/>
</dbReference>
<dbReference type="Gene3D" id="3.30.450.20">
    <property type="entry name" value="PAS domain"/>
    <property type="match status" value="1"/>
</dbReference>
<dbReference type="Pfam" id="PF00990">
    <property type="entry name" value="GGDEF"/>
    <property type="match status" value="1"/>
</dbReference>